<keyword evidence="4" id="KW-1185">Reference proteome</keyword>
<gene>
    <name evidence="3" type="ORF">GPECTOR_17g785</name>
</gene>
<sequence length="111" mass="12278">MAWCFVLSFFCLLCGLVTSGFYPVVKDQLETQTKWTRIDSGAYAGTTAFSFICAAFYMVFFVCLVVFQGGIMKQTGLYDVRQDEKRKMEMSMVQAGNLGSPLAPGTASHTI</sequence>
<evidence type="ECO:0000313" key="4">
    <source>
        <dbReference type="Proteomes" id="UP000075714"/>
    </source>
</evidence>
<evidence type="ECO:0008006" key="5">
    <source>
        <dbReference type="Google" id="ProtNLM"/>
    </source>
</evidence>
<evidence type="ECO:0000256" key="2">
    <source>
        <dbReference type="SAM" id="SignalP"/>
    </source>
</evidence>
<dbReference type="Proteomes" id="UP000075714">
    <property type="component" value="Unassembled WGS sequence"/>
</dbReference>
<organism evidence="3 4">
    <name type="scientific">Gonium pectorale</name>
    <name type="common">Green alga</name>
    <dbReference type="NCBI Taxonomy" id="33097"/>
    <lineage>
        <taxon>Eukaryota</taxon>
        <taxon>Viridiplantae</taxon>
        <taxon>Chlorophyta</taxon>
        <taxon>core chlorophytes</taxon>
        <taxon>Chlorophyceae</taxon>
        <taxon>CS clade</taxon>
        <taxon>Chlamydomonadales</taxon>
        <taxon>Volvocaceae</taxon>
        <taxon>Gonium</taxon>
    </lineage>
</organism>
<keyword evidence="1" id="KW-0472">Membrane</keyword>
<feature type="transmembrane region" description="Helical" evidence="1">
    <location>
        <begin position="43"/>
        <end position="67"/>
    </location>
</feature>
<name>A0A150GJZ6_GONPE</name>
<feature type="chain" id="PRO_5007562161" description="Secretory carrier membrane protein" evidence="2">
    <location>
        <begin position="20"/>
        <end position="111"/>
    </location>
</feature>
<accession>A0A150GJZ6</accession>
<dbReference type="AlphaFoldDB" id="A0A150GJZ6"/>
<evidence type="ECO:0000256" key="1">
    <source>
        <dbReference type="SAM" id="Phobius"/>
    </source>
</evidence>
<dbReference type="EMBL" id="LSYV01000018">
    <property type="protein sequence ID" value="KXZ50149.1"/>
    <property type="molecule type" value="Genomic_DNA"/>
</dbReference>
<dbReference type="OrthoDB" id="539231at2759"/>
<evidence type="ECO:0000313" key="3">
    <source>
        <dbReference type="EMBL" id="KXZ50149.1"/>
    </source>
</evidence>
<keyword evidence="1" id="KW-1133">Transmembrane helix</keyword>
<protein>
    <recommendedName>
        <fullName evidence="5">Secretory carrier membrane protein</fullName>
    </recommendedName>
</protein>
<reference evidence="4" key="1">
    <citation type="journal article" date="2016" name="Nat. Commun.">
        <title>The Gonium pectorale genome demonstrates co-option of cell cycle regulation during the evolution of multicellularity.</title>
        <authorList>
            <person name="Hanschen E.R."/>
            <person name="Marriage T.N."/>
            <person name="Ferris P.J."/>
            <person name="Hamaji T."/>
            <person name="Toyoda A."/>
            <person name="Fujiyama A."/>
            <person name="Neme R."/>
            <person name="Noguchi H."/>
            <person name="Minakuchi Y."/>
            <person name="Suzuki M."/>
            <person name="Kawai-Toyooka H."/>
            <person name="Smith D.R."/>
            <person name="Sparks H."/>
            <person name="Anderson J."/>
            <person name="Bakaric R."/>
            <person name="Luria V."/>
            <person name="Karger A."/>
            <person name="Kirschner M.W."/>
            <person name="Durand P.M."/>
            <person name="Michod R.E."/>
            <person name="Nozaki H."/>
            <person name="Olson B.J."/>
        </authorList>
    </citation>
    <scope>NUCLEOTIDE SEQUENCE [LARGE SCALE GENOMIC DNA]</scope>
    <source>
        <strain evidence="4">NIES-2863</strain>
    </source>
</reference>
<comment type="caution">
    <text evidence="3">The sequence shown here is derived from an EMBL/GenBank/DDBJ whole genome shotgun (WGS) entry which is preliminary data.</text>
</comment>
<proteinExistence type="predicted"/>
<keyword evidence="2" id="KW-0732">Signal</keyword>
<feature type="signal peptide" evidence="2">
    <location>
        <begin position="1"/>
        <end position="19"/>
    </location>
</feature>
<keyword evidence="1" id="KW-0812">Transmembrane</keyword>